<evidence type="ECO:0000256" key="2">
    <source>
        <dbReference type="ARBA" id="ARBA00022659"/>
    </source>
</evidence>
<keyword evidence="4" id="KW-1015">Disulfide bond</keyword>
<evidence type="ECO:0000256" key="4">
    <source>
        <dbReference type="ARBA" id="ARBA00023157"/>
    </source>
</evidence>
<reference evidence="5" key="1">
    <citation type="submission" date="2014-11" db="EMBL/GenBank/DDBJ databases">
        <authorList>
            <person name="Amaro Gonzalez C."/>
        </authorList>
    </citation>
    <scope>NUCLEOTIDE SEQUENCE</scope>
</reference>
<keyword evidence="2" id="KW-0768">Sushi</keyword>
<dbReference type="InterPro" id="IPR035976">
    <property type="entry name" value="Sushi/SCR/CCP_sf"/>
</dbReference>
<evidence type="ECO:0000313" key="5">
    <source>
        <dbReference type="EMBL" id="JAI08267.1"/>
    </source>
</evidence>
<dbReference type="AlphaFoldDB" id="A0A0E9Y0T7"/>
<evidence type="ECO:0008006" key="6">
    <source>
        <dbReference type="Google" id="ProtNLM"/>
    </source>
</evidence>
<dbReference type="PANTHER" id="PTHR45785:SF2">
    <property type="entry name" value="COMPLEMENT FACTOR H-RELATED"/>
    <property type="match status" value="1"/>
</dbReference>
<evidence type="ECO:0000256" key="1">
    <source>
        <dbReference type="ARBA" id="ARBA00004328"/>
    </source>
</evidence>
<dbReference type="InterPro" id="IPR051503">
    <property type="entry name" value="ComplSys_Reg/VirEntry_Med"/>
</dbReference>
<organism evidence="5">
    <name type="scientific">Anguilla anguilla</name>
    <name type="common">European freshwater eel</name>
    <name type="synonym">Muraena anguilla</name>
    <dbReference type="NCBI Taxonomy" id="7936"/>
    <lineage>
        <taxon>Eukaryota</taxon>
        <taxon>Metazoa</taxon>
        <taxon>Chordata</taxon>
        <taxon>Craniata</taxon>
        <taxon>Vertebrata</taxon>
        <taxon>Euteleostomi</taxon>
        <taxon>Actinopterygii</taxon>
        <taxon>Neopterygii</taxon>
        <taxon>Teleostei</taxon>
        <taxon>Anguilliformes</taxon>
        <taxon>Anguillidae</taxon>
        <taxon>Anguilla</taxon>
    </lineage>
</organism>
<dbReference type="PANTHER" id="PTHR45785">
    <property type="entry name" value="COMPLEMENT FACTOR H-RELATED"/>
    <property type="match status" value="1"/>
</dbReference>
<accession>A0A0E9Y0T7</accession>
<dbReference type="SUPFAM" id="SSF57535">
    <property type="entry name" value="Complement control module/SCR domain"/>
    <property type="match status" value="1"/>
</dbReference>
<dbReference type="Gene3D" id="2.10.70.10">
    <property type="entry name" value="Complement Module, domain 1"/>
    <property type="match status" value="2"/>
</dbReference>
<reference evidence="5" key="2">
    <citation type="journal article" date="2015" name="Fish Shellfish Immunol.">
        <title>Early steps in the European eel (Anguilla anguilla)-Vibrio vulnificus interaction in the gills: Role of the RtxA13 toxin.</title>
        <authorList>
            <person name="Callol A."/>
            <person name="Pajuelo D."/>
            <person name="Ebbesson L."/>
            <person name="Teles M."/>
            <person name="MacKenzie S."/>
            <person name="Amaro C."/>
        </authorList>
    </citation>
    <scope>NUCLEOTIDE SEQUENCE</scope>
</reference>
<dbReference type="EMBL" id="GBXM01000311">
    <property type="protein sequence ID" value="JAI08267.1"/>
    <property type="molecule type" value="Transcribed_RNA"/>
</dbReference>
<proteinExistence type="predicted"/>
<name>A0A0E9Y0T7_ANGAN</name>
<sequence length="71" mass="8323">MSSYVISGPRFIRCDGGQWNDPPKCLQPCTLTMEEVERQGIQLKYGPPRKLYVKHKDRVQFMCRYGKSPSW</sequence>
<protein>
    <recommendedName>
        <fullName evidence="6">Sushi domain-containing protein</fullName>
    </recommendedName>
</protein>
<evidence type="ECO:0000256" key="3">
    <source>
        <dbReference type="ARBA" id="ARBA00022729"/>
    </source>
</evidence>
<comment type="subcellular location">
    <subcellularLocation>
        <location evidence="1">Virion</location>
    </subcellularLocation>
</comment>
<keyword evidence="3" id="KW-0732">Signal</keyword>